<dbReference type="InterPro" id="IPR051459">
    <property type="entry name" value="Cytochrome_c-type_DH"/>
</dbReference>
<comment type="caution">
    <text evidence="6">The sequence shown here is derived from an EMBL/GenBank/DDBJ whole genome shotgun (WGS) entry which is preliminary data.</text>
</comment>
<sequence length="593" mass="64569">MKEPRLSPRTREKLIFRGLAGLPLGLLILLCSQCSPGDTKASLPKGDPDNGKLALADGFEALVVVDSVGRARHLAVNDNGDIYVKLRNVPPAGGTVALRDTTGDGKADIVKYFGTYKDPSSYGTGMRIYNGYIYYASTGVVYRSKLIPGQLLPDTTAEPMVIDDAYRANPRGTEHITKPITFDDKGHIYVPFGAPGDVCQAENRRPGAPGMLPCPQLDIHGGVWQFDANKPGQIQGDGKKYATGMRSLVAMAWNFEDGNLFAVQHGRDDFSRTWPGLYSPWQSALLPSEEFFRITEGTNGGWPYYYFDDMQDKKVLNPEYGGDGKKADGADTVALPLIGFPGHFSPNDLLFYRGDQFPARYKNGAFIAFHGSTIRAPYPQGGYFVAFVPMKGGKPSGPWEVFADGFAQRDTIVNTSDAKARPMGLSEGPDGSLYVTESVKGKIWRIMFKGDKAAFGEQQLAGMANRKQTATNIKQPDEKKDNLFKDTPGSIAYTQYCASCHLPGGQGDGNRYPPLFGSKWVSGPNKTLIEVVLKGLTGPIEVRGKTYDGVMPAHAFLSDEQVADILSYVRTRMTHGGSAIKAEEVRAVRAGLK</sequence>
<dbReference type="InterPro" id="IPR054539">
    <property type="entry name" value="Beta-prop_PDH"/>
</dbReference>
<evidence type="ECO:0000256" key="2">
    <source>
        <dbReference type="ARBA" id="ARBA00022723"/>
    </source>
</evidence>
<keyword evidence="1 4" id="KW-0349">Heme</keyword>
<evidence type="ECO:0000313" key="7">
    <source>
        <dbReference type="Proteomes" id="UP001319080"/>
    </source>
</evidence>
<evidence type="ECO:0000256" key="4">
    <source>
        <dbReference type="PROSITE-ProRule" id="PRU00433"/>
    </source>
</evidence>
<evidence type="ECO:0000313" key="6">
    <source>
        <dbReference type="EMBL" id="MBT1707383.1"/>
    </source>
</evidence>
<dbReference type="RefSeq" id="WP_254082973.1">
    <property type="nucleotide sequence ID" value="NZ_JAHESE010000002.1"/>
</dbReference>
<dbReference type="InterPro" id="IPR036909">
    <property type="entry name" value="Cyt_c-like_dom_sf"/>
</dbReference>
<dbReference type="GO" id="GO:0009055">
    <property type="term" value="F:electron transfer activity"/>
    <property type="evidence" value="ECO:0007669"/>
    <property type="project" value="InterPro"/>
</dbReference>
<dbReference type="Gene3D" id="2.120.10.30">
    <property type="entry name" value="TolB, C-terminal domain"/>
    <property type="match status" value="1"/>
</dbReference>
<dbReference type="GO" id="GO:0046872">
    <property type="term" value="F:metal ion binding"/>
    <property type="evidence" value="ECO:0007669"/>
    <property type="project" value="UniProtKB-KW"/>
</dbReference>
<dbReference type="Pfam" id="PF13442">
    <property type="entry name" value="Cytochrome_CBB3"/>
    <property type="match status" value="1"/>
</dbReference>
<reference evidence="6 7" key="1">
    <citation type="submission" date="2021-05" db="EMBL/GenBank/DDBJ databases">
        <title>A Polyphasic approach of four new species of the genus Ohtaekwangia: Ohtaekwangia histidinii sp. nov., Ohtaekwangia cretensis sp. nov., Ohtaekwangia indiensis sp. nov., Ohtaekwangia reichenbachii sp. nov. from diverse environment.</title>
        <authorList>
            <person name="Octaviana S."/>
        </authorList>
    </citation>
    <scope>NUCLEOTIDE SEQUENCE [LARGE SCALE GENOMIC DNA]</scope>
    <source>
        <strain evidence="6 7">PWU5</strain>
    </source>
</reference>
<dbReference type="SUPFAM" id="SSF46626">
    <property type="entry name" value="Cytochrome c"/>
    <property type="match status" value="1"/>
</dbReference>
<dbReference type="GO" id="GO:0020037">
    <property type="term" value="F:heme binding"/>
    <property type="evidence" value="ECO:0007669"/>
    <property type="project" value="InterPro"/>
</dbReference>
<accession>A0AAP2GSN4</accession>
<name>A0AAP2GSN4_9BACT</name>
<dbReference type="PROSITE" id="PS51007">
    <property type="entry name" value="CYTC"/>
    <property type="match status" value="1"/>
</dbReference>
<dbReference type="InterPro" id="IPR011041">
    <property type="entry name" value="Quinoprot_gluc/sorb_DH_b-prop"/>
</dbReference>
<organism evidence="6 7">
    <name type="scientific">Dawidia cretensis</name>
    <dbReference type="NCBI Taxonomy" id="2782350"/>
    <lineage>
        <taxon>Bacteria</taxon>
        <taxon>Pseudomonadati</taxon>
        <taxon>Bacteroidota</taxon>
        <taxon>Cytophagia</taxon>
        <taxon>Cytophagales</taxon>
        <taxon>Chryseotaleaceae</taxon>
        <taxon>Dawidia</taxon>
    </lineage>
</organism>
<dbReference type="SUPFAM" id="SSF50952">
    <property type="entry name" value="Soluble quinoprotein glucose dehydrogenase"/>
    <property type="match status" value="1"/>
</dbReference>
<proteinExistence type="predicted"/>
<dbReference type="EMBL" id="JAHESE010000002">
    <property type="protein sequence ID" value="MBT1707383.1"/>
    <property type="molecule type" value="Genomic_DNA"/>
</dbReference>
<dbReference type="Proteomes" id="UP001319080">
    <property type="component" value="Unassembled WGS sequence"/>
</dbReference>
<keyword evidence="2 4" id="KW-0479">Metal-binding</keyword>
<dbReference type="PANTHER" id="PTHR35008:SF4">
    <property type="entry name" value="BLL4482 PROTEIN"/>
    <property type="match status" value="1"/>
</dbReference>
<evidence type="ECO:0000259" key="5">
    <source>
        <dbReference type="PROSITE" id="PS51007"/>
    </source>
</evidence>
<keyword evidence="3 4" id="KW-0408">Iron</keyword>
<evidence type="ECO:0000256" key="3">
    <source>
        <dbReference type="ARBA" id="ARBA00023004"/>
    </source>
</evidence>
<keyword evidence="7" id="KW-1185">Reference proteome</keyword>
<dbReference type="AlphaFoldDB" id="A0AAP2GSN4"/>
<evidence type="ECO:0000256" key="1">
    <source>
        <dbReference type="ARBA" id="ARBA00022617"/>
    </source>
</evidence>
<protein>
    <submittedName>
        <fullName evidence="6">PQQ-dependent sugar dehydrogenase</fullName>
    </submittedName>
</protein>
<gene>
    <name evidence="6" type="ORF">KK062_04075</name>
</gene>
<dbReference type="InterPro" id="IPR011042">
    <property type="entry name" value="6-blade_b-propeller_TolB-like"/>
</dbReference>
<dbReference type="InterPro" id="IPR009056">
    <property type="entry name" value="Cyt_c-like_dom"/>
</dbReference>
<dbReference type="Pfam" id="PF22807">
    <property type="entry name" value="TrAA12"/>
    <property type="match status" value="1"/>
</dbReference>
<dbReference type="PANTHER" id="PTHR35008">
    <property type="entry name" value="BLL4482 PROTEIN-RELATED"/>
    <property type="match status" value="1"/>
</dbReference>
<feature type="domain" description="Cytochrome c" evidence="5">
    <location>
        <begin position="484"/>
        <end position="573"/>
    </location>
</feature>
<dbReference type="Gene3D" id="1.10.760.10">
    <property type="entry name" value="Cytochrome c-like domain"/>
    <property type="match status" value="1"/>
</dbReference>